<dbReference type="SUPFAM" id="SSF53474">
    <property type="entry name" value="alpha/beta-Hydrolases"/>
    <property type="match status" value="1"/>
</dbReference>
<dbReference type="PANTHER" id="PTHR43798">
    <property type="entry name" value="MONOACYLGLYCEROL LIPASE"/>
    <property type="match status" value="1"/>
</dbReference>
<organism evidence="2 3">
    <name type="scientific">Candidatus Reconcilbacillus cellulovorans</name>
    <dbReference type="NCBI Taxonomy" id="1906605"/>
    <lineage>
        <taxon>Bacteria</taxon>
        <taxon>Bacillati</taxon>
        <taxon>Bacillota</taxon>
        <taxon>Bacilli</taxon>
        <taxon>Bacillales</taxon>
        <taxon>Paenibacillaceae</taxon>
        <taxon>Candidatus Reconcilbacillus</taxon>
    </lineage>
</organism>
<dbReference type="AlphaFoldDB" id="A0A2A6DZA2"/>
<name>A0A2A6DZA2_9BACL</name>
<accession>A0A2A6DZA2</accession>
<dbReference type="PRINTS" id="PR00111">
    <property type="entry name" value="ABHYDROLASE"/>
</dbReference>
<gene>
    <name evidence="2" type="ORF">BLM47_10385</name>
</gene>
<dbReference type="InterPro" id="IPR000073">
    <property type="entry name" value="AB_hydrolase_1"/>
</dbReference>
<dbReference type="Pfam" id="PF12697">
    <property type="entry name" value="Abhydrolase_6"/>
    <property type="match status" value="1"/>
</dbReference>
<dbReference type="InterPro" id="IPR050266">
    <property type="entry name" value="AB_hydrolase_sf"/>
</dbReference>
<dbReference type="Gene3D" id="3.40.50.1820">
    <property type="entry name" value="alpha/beta hydrolase"/>
    <property type="match status" value="1"/>
</dbReference>
<comment type="caution">
    <text evidence="2">The sequence shown here is derived from an EMBL/GenBank/DDBJ whole genome shotgun (WGS) entry which is preliminary data.</text>
</comment>
<protein>
    <recommendedName>
        <fullName evidence="1">AB hydrolase-1 domain-containing protein</fullName>
    </recommendedName>
</protein>
<dbReference type="Proteomes" id="UP000243688">
    <property type="component" value="Unassembled WGS sequence"/>
</dbReference>
<sequence length="273" mass="29750">MTARFLDRGGRRIAYETTGEGRPVVLLLHGFCGSSRYWSRIAPKLGRRWTVVAPDLPGHGASDPLAGSDDGDAIETFADDIAALIRELAPQGAVVLGHSLGGYVTLALVEHHPELVRAFGLVHSTALADTEQTKAARESDIALIRATGIATFVAGKVPVWFAEDTATERPQLIAEAKLIGFGTNRETAIRILDAMRRRPDRTRLLREADRPVLLVAGERDRITPPERVFAADHPLVTTATVPKAGHMGMMENPERLTEIIETFLSRPDLTLTL</sequence>
<dbReference type="EMBL" id="MOXJ01000026">
    <property type="protein sequence ID" value="PDO09827.1"/>
    <property type="molecule type" value="Genomic_DNA"/>
</dbReference>
<evidence type="ECO:0000313" key="2">
    <source>
        <dbReference type="EMBL" id="PDO09827.1"/>
    </source>
</evidence>
<evidence type="ECO:0000313" key="3">
    <source>
        <dbReference type="Proteomes" id="UP000243688"/>
    </source>
</evidence>
<reference evidence="2 3" key="1">
    <citation type="submission" date="2016-12" db="EMBL/GenBank/DDBJ databases">
        <title>Candidatus Reconcilibacillus cellulovorans genome.</title>
        <authorList>
            <person name="Kolinko S."/>
            <person name="Wu Y.-W."/>
            <person name="Tachea F."/>
            <person name="Denzel E."/>
            <person name="Hiras J."/>
            <person name="Baecker N."/>
            <person name="Chan L.J."/>
            <person name="Eichorst S.A."/>
            <person name="Frey D."/>
            <person name="Adams P.D."/>
            <person name="Pray T."/>
            <person name="Tanjore D."/>
            <person name="Petzold C.J."/>
            <person name="Gladden J.M."/>
            <person name="Simmons B.A."/>
            <person name="Singer S.W."/>
        </authorList>
    </citation>
    <scope>NUCLEOTIDE SEQUENCE [LARGE SCALE GENOMIC DNA]</scope>
    <source>
        <strain evidence="2">JTherm</strain>
    </source>
</reference>
<proteinExistence type="predicted"/>
<dbReference type="GO" id="GO:0016020">
    <property type="term" value="C:membrane"/>
    <property type="evidence" value="ECO:0007669"/>
    <property type="project" value="TreeGrafter"/>
</dbReference>
<feature type="domain" description="AB hydrolase-1" evidence="1">
    <location>
        <begin position="25"/>
        <end position="257"/>
    </location>
</feature>
<evidence type="ECO:0000259" key="1">
    <source>
        <dbReference type="Pfam" id="PF12697"/>
    </source>
</evidence>
<dbReference type="InterPro" id="IPR029058">
    <property type="entry name" value="AB_hydrolase_fold"/>
</dbReference>
<dbReference type="PANTHER" id="PTHR43798:SF33">
    <property type="entry name" value="HYDROLASE, PUTATIVE (AFU_ORTHOLOGUE AFUA_2G14860)-RELATED"/>
    <property type="match status" value="1"/>
</dbReference>